<keyword evidence="6" id="KW-1185">Reference proteome</keyword>
<dbReference type="PANTHER" id="PTHR10609">
    <property type="entry name" value="BIOTINIDASE-RELATED"/>
    <property type="match status" value="1"/>
</dbReference>
<sequence length="498" mass="55689">MKLIINYLLCTCMCLILVYAKTDTYRAAVVAFTPNLSAPEPLDRLYTNVASYLSFIDEAGAQHSDIVVFPEDGLTGWYDVITFPEIVELVSTQVPDPNLKITPCSSSNKKYSKALTDFSCSALKNKIYVVVNLVEQYYDNERKNYVYFNTDVVFDKNGCVAARYRKINLLNENLFVPGKATLYFETDFGVTFGLYTCFDIVFKHPALNVLSDLEVTDIVYPVAWFSHLPFLQGLSVHHGYAVSNKINLLAAGLHDPALRNGGTAIYLANGEILKVYINGQKGSKLLIGDVPKISRRKSDKSCQVLEQLSEPTKEELIDIASFATSVEDMTNYTFKSIDLNKKEISETICSGEKFCCKFDIKLEASSKANYAYKLVAYHGTVQLSQNDRLGTRSCAVVACKSEDNASCGQRHKEPPSGVTFEKIEVKGTFNSQNSHDQPSTLRYNLKPVTNYTFCRNLKNNNDVEINLTTTEKQSLLLTFGIYGRVFKDDGKPVGLTEE</sequence>
<dbReference type="InterPro" id="IPR003010">
    <property type="entry name" value="C-N_Hydrolase"/>
</dbReference>
<evidence type="ECO:0000313" key="5">
    <source>
        <dbReference type="EMBL" id="KAK4884528.1"/>
    </source>
</evidence>
<dbReference type="SUPFAM" id="SSF56317">
    <property type="entry name" value="Carbon-nitrogen hydrolase"/>
    <property type="match status" value="1"/>
</dbReference>
<feature type="chain" id="PRO_5043044247" description="CN hydrolase domain-containing protein" evidence="3">
    <location>
        <begin position="21"/>
        <end position="498"/>
    </location>
</feature>
<dbReference type="GO" id="GO:0016787">
    <property type="term" value="F:hydrolase activity"/>
    <property type="evidence" value="ECO:0007669"/>
    <property type="project" value="UniProtKB-KW"/>
</dbReference>
<name>A0AAN7PFR9_9COLE</name>
<evidence type="ECO:0000256" key="3">
    <source>
        <dbReference type="SAM" id="SignalP"/>
    </source>
</evidence>
<dbReference type="Pfam" id="PF00795">
    <property type="entry name" value="CN_hydrolase"/>
    <property type="match status" value="1"/>
</dbReference>
<dbReference type="PANTHER" id="PTHR10609:SF14">
    <property type="entry name" value="BIOTINIDASE"/>
    <property type="match status" value="1"/>
</dbReference>
<dbReference type="InterPro" id="IPR040154">
    <property type="entry name" value="Biotinidase/VNN"/>
</dbReference>
<gene>
    <name evidence="5" type="ORF">RN001_000799</name>
</gene>
<evidence type="ECO:0000313" key="6">
    <source>
        <dbReference type="Proteomes" id="UP001353858"/>
    </source>
</evidence>
<evidence type="ECO:0000256" key="1">
    <source>
        <dbReference type="ARBA" id="ARBA00008225"/>
    </source>
</evidence>
<organism evidence="5 6">
    <name type="scientific">Aquatica leii</name>
    <dbReference type="NCBI Taxonomy" id="1421715"/>
    <lineage>
        <taxon>Eukaryota</taxon>
        <taxon>Metazoa</taxon>
        <taxon>Ecdysozoa</taxon>
        <taxon>Arthropoda</taxon>
        <taxon>Hexapoda</taxon>
        <taxon>Insecta</taxon>
        <taxon>Pterygota</taxon>
        <taxon>Neoptera</taxon>
        <taxon>Endopterygota</taxon>
        <taxon>Coleoptera</taxon>
        <taxon>Polyphaga</taxon>
        <taxon>Elateriformia</taxon>
        <taxon>Elateroidea</taxon>
        <taxon>Lampyridae</taxon>
        <taxon>Luciolinae</taxon>
        <taxon>Aquatica</taxon>
    </lineage>
</organism>
<evidence type="ECO:0000256" key="2">
    <source>
        <dbReference type="ARBA" id="ARBA00022801"/>
    </source>
</evidence>
<proteinExistence type="inferred from homology"/>
<feature type="signal peptide" evidence="3">
    <location>
        <begin position="1"/>
        <end position="20"/>
    </location>
</feature>
<dbReference type="Pfam" id="PF19018">
    <property type="entry name" value="Vanin_C"/>
    <property type="match status" value="1"/>
</dbReference>
<reference evidence="6" key="1">
    <citation type="submission" date="2023-01" db="EMBL/GenBank/DDBJ databases">
        <title>Key to firefly adult light organ development and bioluminescence: homeobox transcription factors regulate luciferase expression and transportation to peroxisome.</title>
        <authorList>
            <person name="Fu X."/>
        </authorList>
    </citation>
    <scope>NUCLEOTIDE SEQUENCE [LARGE SCALE GENOMIC DNA]</scope>
</reference>
<feature type="domain" description="CN hydrolase" evidence="4">
    <location>
        <begin position="32"/>
        <end position="292"/>
    </location>
</feature>
<comment type="similarity">
    <text evidence="1">Belongs to the carbon-nitrogen hydrolase superfamily. BTD/VNN family.</text>
</comment>
<dbReference type="Gene3D" id="3.60.110.10">
    <property type="entry name" value="Carbon-nitrogen hydrolase"/>
    <property type="match status" value="1"/>
</dbReference>
<dbReference type="EMBL" id="JARPUR010000001">
    <property type="protein sequence ID" value="KAK4884528.1"/>
    <property type="molecule type" value="Genomic_DNA"/>
</dbReference>
<dbReference type="AlphaFoldDB" id="A0AAN7PFR9"/>
<dbReference type="PROSITE" id="PS50263">
    <property type="entry name" value="CN_HYDROLASE"/>
    <property type="match status" value="1"/>
</dbReference>
<dbReference type="InterPro" id="IPR036526">
    <property type="entry name" value="C-N_Hydrolase_sf"/>
</dbReference>
<keyword evidence="3" id="KW-0732">Signal</keyword>
<keyword evidence="2" id="KW-0378">Hydrolase</keyword>
<evidence type="ECO:0000259" key="4">
    <source>
        <dbReference type="PROSITE" id="PS50263"/>
    </source>
</evidence>
<dbReference type="Proteomes" id="UP001353858">
    <property type="component" value="Unassembled WGS sequence"/>
</dbReference>
<dbReference type="InterPro" id="IPR043957">
    <property type="entry name" value="Vanin_C"/>
</dbReference>
<protein>
    <recommendedName>
        <fullName evidence="4">CN hydrolase domain-containing protein</fullName>
    </recommendedName>
</protein>
<accession>A0AAN7PFR9</accession>
<comment type="caution">
    <text evidence="5">The sequence shown here is derived from an EMBL/GenBank/DDBJ whole genome shotgun (WGS) entry which is preliminary data.</text>
</comment>